<gene>
    <name evidence="1" type="ORF">ENO36_03535</name>
</gene>
<dbReference type="Proteomes" id="UP000885664">
    <property type="component" value="Unassembled WGS sequence"/>
</dbReference>
<dbReference type="EMBL" id="DSFE01000078">
    <property type="protein sequence ID" value="HEU97909.1"/>
    <property type="molecule type" value="Genomic_DNA"/>
</dbReference>
<accession>A0A7C2ULI8</accession>
<dbReference type="AlphaFoldDB" id="A0A7C2ULI8"/>
<evidence type="ECO:0000313" key="1">
    <source>
        <dbReference type="EMBL" id="HEU97909.1"/>
    </source>
</evidence>
<sequence length="117" mass="13555">MSINYLWLDPHRRVLEIGPQEDGSYIYFIDTFVRCKELLSPQKEIELKVQGGISLAEIPLLYEETMSLKAEVLIDEEYGIAQVISIELRSKEKMNEGKLIEELKRAESSIRNFCFIA</sequence>
<reference evidence="1" key="1">
    <citation type="journal article" date="2020" name="mSystems">
        <title>Genome- and Community-Level Interaction Insights into Carbon Utilization and Element Cycling Functions of Hydrothermarchaeota in Hydrothermal Sediment.</title>
        <authorList>
            <person name="Zhou Z."/>
            <person name="Liu Y."/>
            <person name="Xu W."/>
            <person name="Pan J."/>
            <person name="Luo Z.H."/>
            <person name="Li M."/>
        </authorList>
    </citation>
    <scope>NUCLEOTIDE SEQUENCE [LARGE SCALE GENOMIC DNA]</scope>
    <source>
        <strain evidence="1">SpSt-1259</strain>
    </source>
</reference>
<proteinExistence type="predicted"/>
<name>A0A7C2ULI8_9CREN</name>
<organism evidence="1">
    <name type="scientific">Fervidicoccus fontis</name>
    <dbReference type="NCBI Taxonomy" id="683846"/>
    <lineage>
        <taxon>Archaea</taxon>
        <taxon>Thermoproteota</taxon>
        <taxon>Thermoprotei</taxon>
        <taxon>Fervidicoccales</taxon>
        <taxon>Fervidicoccaceae</taxon>
        <taxon>Fervidicoccus</taxon>
    </lineage>
</organism>
<comment type="caution">
    <text evidence="1">The sequence shown here is derived from an EMBL/GenBank/DDBJ whole genome shotgun (WGS) entry which is preliminary data.</text>
</comment>
<protein>
    <submittedName>
        <fullName evidence="1">Uncharacterized protein</fullName>
    </submittedName>
</protein>